<dbReference type="KEGG" id="rca:Rcas_2940"/>
<dbReference type="GO" id="GO:0042026">
    <property type="term" value="P:protein refolding"/>
    <property type="evidence" value="ECO:0007669"/>
    <property type="project" value="TreeGrafter"/>
</dbReference>
<dbReference type="CDD" id="cd10747">
    <property type="entry name" value="DnaJ_C"/>
    <property type="match status" value="1"/>
</dbReference>
<evidence type="ECO:0000313" key="3">
    <source>
        <dbReference type="EMBL" id="ABU59001.1"/>
    </source>
</evidence>
<dbReference type="PROSITE" id="PS50076">
    <property type="entry name" value="DNAJ_2"/>
    <property type="match status" value="1"/>
</dbReference>
<dbReference type="PANTHER" id="PTHR43096:SF54">
    <property type="entry name" value="CHAPERONE PROTEIN DNAJ 1"/>
    <property type="match status" value="1"/>
</dbReference>
<dbReference type="Pfam" id="PF01556">
    <property type="entry name" value="DnaJ_C"/>
    <property type="match status" value="1"/>
</dbReference>
<dbReference type="AlphaFoldDB" id="A7NN69"/>
<dbReference type="SUPFAM" id="SSF49493">
    <property type="entry name" value="HSP40/DnaJ peptide-binding domain"/>
    <property type="match status" value="2"/>
</dbReference>
<dbReference type="PRINTS" id="PR00625">
    <property type="entry name" value="JDOMAIN"/>
</dbReference>
<evidence type="ECO:0000313" key="4">
    <source>
        <dbReference type="Proteomes" id="UP000000263"/>
    </source>
</evidence>
<dbReference type="Pfam" id="PF00226">
    <property type="entry name" value="DnaJ"/>
    <property type="match status" value="1"/>
</dbReference>
<dbReference type="InterPro" id="IPR002939">
    <property type="entry name" value="DnaJ_C"/>
</dbReference>
<dbReference type="Gene3D" id="2.60.260.20">
    <property type="entry name" value="Urease metallochaperone UreE, N-terminal domain"/>
    <property type="match status" value="2"/>
</dbReference>
<dbReference type="Proteomes" id="UP000000263">
    <property type="component" value="Chromosome"/>
</dbReference>
<dbReference type="HOGENOM" id="CLU_017633_0_0_0"/>
<feature type="domain" description="J" evidence="2">
    <location>
        <begin position="7"/>
        <end position="72"/>
    </location>
</feature>
<gene>
    <name evidence="3" type="ordered locus">Rcas_2940</name>
</gene>
<dbReference type="eggNOG" id="COG0484">
    <property type="taxonomic scope" value="Bacteria"/>
</dbReference>
<dbReference type="SUPFAM" id="SSF46565">
    <property type="entry name" value="Chaperone J-domain"/>
    <property type="match status" value="1"/>
</dbReference>
<dbReference type="PANTHER" id="PTHR43096">
    <property type="entry name" value="DNAJ HOMOLOG 1, MITOCHONDRIAL-RELATED"/>
    <property type="match status" value="1"/>
</dbReference>
<dbReference type="SMART" id="SM00271">
    <property type="entry name" value="DnaJ"/>
    <property type="match status" value="1"/>
</dbReference>
<evidence type="ECO:0000256" key="1">
    <source>
        <dbReference type="ARBA" id="ARBA00023016"/>
    </source>
</evidence>
<evidence type="ECO:0000259" key="2">
    <source>
        <dbReference type="PROSITE" id="PS50076"/>
    </source>
</evidence>
<keyword evidence="1" id="KW-0346">Stress response</keyword>
<protein>
    <submittedName>
        <fullName evidence="3">Chaperone DnaJ domain protein</fullName>
    </submittedName>
</protein>
<dbReference type="PROSITE" id="PS00636">
    <property type="entry name" value="DNAJ_1"/>
    <property type="match status" value="1"/>
</dbReference>
<dbReference type="InterPro" id="IPR008971">
    <property type="entry name" value="HSP40/DnaJ_pept-bd"/>
</dbReference>
<dbReference type="Gene3D" id="1.10.287.110">
    <property type="entry name" value="DnaJ domain"/>
    <property type="match status" value="1"/>
</dbReference>
<sequence length="315" mass="35275">MPMEFKDYYAVLGVPPDADEQTIKKAYRKLARQYHPDVNPGDKKAEERFKEINEAYEALSDPERRHKYDQLREQYQRWQQRGGSGEFDWGPWQTAPGQTVYTYTTVSPEDLEDLFGGESPFSDFFGTIFGQPHGATPRGPQRGRDLELPVEISLEEAFYGTTRSLQVGTRRIEAKIPVGARTGTRVRLAGQGRPGIAGGPPGDLYLLITVLPHPQFERDGDDLTTTVSVDCFTAIAGGEARVPTLDGSVLLKIPPRTQADQVFRLRGKGMPRLERPTERGDLFARVKLVLPETLSDADVETIRTLARERSARKKG</sequence>
<dbReference type="FunFam" id="2.60.260.20:FF:000013">
    <property type="entry name" value="DnaJ subfamily B member 11"/>
    <property type="match status" value="1"/>
</dbReference>
<dbReference type="GO" id="GO:0005737">
    <property type="term" value="C:cytoplasm"/>
    <property type="evidence" value="ECO:0007669"/>
    <property type="project" value="TreeGrafter"/>
</dbReference>
<dbReference type="CDD" id="cd06257">
    <property type="entry name" value="DnaJ"/>
    <property type="match status" value="1"/>
</dbReference>
<dbReference type="GO" id="GO:0051082">
    <property type="term" value="F:unfolded protein binding"/>
    <property type="evidence" value="ECO:0007669"/>
    <property type="project" value="InterPro"/>
</dbReference>
<proteinExistence type="predicted"/>
<dbReference type="STRING" id="383372.Rcas_2940"/>
<keyword evidence="4" id="KW-1185">Reference proteome</keyword>
<accession>A7NN69</accession>
<dbReference type="InterPro" id="IPR036869">
    <property type="entry name" value="J_dom_sf"/>
</dbReference>
<organism evidence="3 4">
    <name type="scientific">Roseiflexus castenholzii (strain DSM 13941 / HLO8)</name>
    <dbReference type="NCBI Taxonomy" id="383372"/>
    <lineage>
        <taxon>Bacteria</taxon>
        <taxon>Bacillati</taxon>
        <taxon>Chloroflexota</taxon>
        <taxon>Chloroflexia</taxon>
        <taxon>Chloroflexales</taxon>
        <taxon>Roseiflexineae</taxon>
        <taxon>Roseiflexaceae</taxon>
        <taxon>Roseiflexus</taxon>
    </lineage>
</organism>
<dbReference type="EMBL" id="CP000804">
    <property type="protein sequence ID" value="ABU59001.1"/>
    <property type="molecule type" value="Genomic_DNA"/>
</dbReference>
<name>A7NN69_ROSCS</name>
<reference evidence="3 4" key="1">
    <citation type="submission" date="2007-08" db="EMBL/GenBank/DDBJ databases">
        <title>Complete sequence of Roseiflexus castenholzii DSM 13941.</title>
        <authorList>
            <consortium name="US DOE Joint Genome Institute"/>
            <person name="Copeland A."/>
            <person name="Lucas S."/>
            <person name="Lapidus A."/>
            <person name="Barry K."/>
            <person name="Glavina del Rio T."/>
            <person name="Dalin E."/>
            <person name="Tice H."/>
            <person name="Pitluck S."/>
            <person name="Thompson L.S."/>
            <person name="Brettin T."/>
            <person name="Bruce D."/>
            <person name="Detter J.C."/>
            <person name="Han C."/>
            <person name="Tapia R."/>
            <person name="Schmutz J."/>
            <person name="Larimer F."/>
            <person name="Land M."/>
            <person name="Hauser L."/>
            <person name="Kyrpides N."/>
            <person name="Mikhailova N."/>
            <person name="Bryant D.A."/>
            <person name="Hanada S."/>
            <person name="Tsukatani Y."/>
            <person name="Richardson P."/>
        </authorList>
    </citation>
    <scope>NUCLEOTIDE SEQUENCE [LARGE SCALE GENOMIC DNA]</scope>
    <source>
        <strain evidence="4">DSM 13941 / HLO8</strain>
    </source>
</reference>
<dbReference type="InterPro" id="IPR001623">
    <property type="entry name" value="DnaJ_domain"/>
</dbReference>
<dbReference type="InterPro" id="IPR018253">
    <property type="entry name" value="DnaJ_domain_CS"/>
</dbReference>